<dbReference type="Proteomes" id="UP000738325">
    <property type="component" value="Unassembled WGS sequence"/>
</dbReference>
<gene>
    <name evidence="2" type="ORF">BGZ99_008308</name>
</gene>
<keyword evidence="3" id="KW-1185">Reference proteome</keyword>
<dbReference type="CDD" id="cd01519">
    <property type="entry name" value="RHOD_HSP67B2"/>
    <property type="match status" value="1"/>
</dbReference>
<organism evidence="2 3">
    <name type="scientific">Dissophora globulifera</name>
    <dbReference type="NCBI Taxonomy" id="979702"/>
    <lineage>
        <taxon>Eukaryota</taxon>
        <taxon>Fungi</taxon>
        <taxon>Fungi incertae sedis</taxon>
        <taxon>Mucoromycota</taxon>
        <taxon>Mortierellomycotina</taxon>
        <taxon>Mortierellomycetes</taxon>
        <taxon>Mortierellales</taxon>
        <taxon>Mortierellaceae</taxon>
        <taxon>Dissophora</taxon>
    </lineage>
</organism>
<dbReference type="InterPro" id="IPR036873">
    <property type="entry name" value="Rhodanese-like_dom_sf"/>
</dbReference>
<dbReference type="SUPFAM" id="SSF52821">
    <property type="entry name" value="Rhodanese/Cell cycle control phosphatase"/>
    <property type="match status" value="1"/>
</dbReference>
<name>A0A9P6R9L0_9FUNG</name>
<dbReference type="AlphaFoldDB" id="A0A9P6R9L0"/>
<dbReference type="InterPro" id="IPR001763">
    <property type="entry name" value="Rhodanese-like_dom"/>
</dbReference>
<protein>
    <recommendedName>
        <fullName evidence="1">Rhodanese domain-containing protein</fullName>
    </recommendedName>
</protein>
<evidence type="ECO:0000313" key="2">
    <source>
        <dbReference type="EMBL" id="KAG0314162.1"/>
    </source>
</evidence>
<comment type="caution">
    <text evidence="2">The sequence shown here is derived from an EMBL/GenBank/DDBJ whole genome shotgun (WGS) entry which is preliminary data.</text>
</comment>
<evidence type="ECO:0000259" key="1">
    <source>
        <dbReference type="PROSITE" id="PS50206"/>
    </source>
</evidence>
<dbReference type="EMBL" id="JAAAIP010000639">
    <property type="protein sequence ID" value="KAG0314162.1"/>
    <property type="molecule type" value="Genomic_DNA"/>
</dbReference>
<dbReference type="GO" id="GO:0005739">
    <property type="term" value="C:mitochondrion"/>
    <property type="evidence" value="ECO:0007669"/>
    <property type="project" value="TreeGrafter"/>
</dbReference>
<dbReference type="PANTHER" id="PTHR44086">
    <property type="entry name" value="THIOSULFATE SULFURTRANSFERASE RDL2, MITOCHONDRIAL-RELATED"/>
    <property type="match status" value="1"/>
</dbReference>
<proteinExistence type="predicted"/>
<accession>A0A9P6R9L0</accession>
<dbReference type="Gene3D" id="3.40.250.10">
    <property type="entry name" value="Rhodanese-like domain"/>
    <property type="match status" value="1"/>
</dbReference>
<feature type="domain" description="Rhodanese" evidence="1">
    <location>
        <begin position="56"/>
        <end position="157"/>
    </location>
</feature>
<evidence type="ECO:0000313" key="3">
    <source>
        <dbReference type="Proteomes" id="UP000738325"/>
    </source>
</evidence>
<dbReference type="PROSITE" id="PS50206">
    <property type="entry name" value="RHODANESE_3"/>
    <property type="match status" value="1"/>
</dbReference>
<reference evidence="2" key="1">
    <citation type="journal article" date="2020" name="Fungal Divers.">
        <title>Resolving the Mortierellaceae phylogeny through synthesis of multi-gene phylogenetics and phylogenomics.</title>
        <authorList>
            <person name="Vandepol N."/>
            <person name="Liber J."/>
            <person name="Desiro A."/>
            <person name="Na H."/>
            <person name="Kennedy M."/>
            <person name="Barry K."/>
            <person name="Grigoriev I.V."/>
            <person name="Miller A.N."/>
            <person name="O'Donnell K."/>
            <person name="Stajich J.E."/>
            <person name="Bonito G."/>
        </authorList>
    </citation>
    <scope>NUCLEOTIDE SEQUENCE</scope>
    <source>
        <strain evidence="2">REB-010B</strain>
    </source>
</reference>
<dbReference type="SMART" id="SM00450">
    <property type="entry name" value="RHOD"/>
    <property type="match status" value="1"/>
</dbReference>
<dbReference type="OrthoDB" id="566238at2759"/>
<dbReference type="PANTHER" id="PTHR44086:SF10">
    <property type="entry name" value="THIOSULFATE SULFURTRANSFERASE_RHODANESE-LIKE DOMAIN-CONTAINING PROTEIN 3"/>
    <property type="match status" value="1"/>
</dbReference>
<dbReference type="Pfam" id="PF00581">
    <property type="entry name" value="Rhodanese"/>
    <property type="match status" value="1"/>
</dbReference>
<sequence>MPSFTSLAIPALYQSSRILAPRSMAALRHAQFSAKAAQKPEIVTYEEIDSLVHGKDHEKVVLIDVREAGEVAKGVIPTSHHVPLGSIQEALALPDKDFEERFGFKKFGKDDEVIFYCRSGKRSGMAFDLAKQLGYKGVRNYSGSWLDYEAKTGNTSK</sequence>
<dbReference type="GO" id="GO:0004792">
    <property type="term" value="F:thiosulfate-cyanide sulfurtransferase activity"/>
    <property type="evidence" value="ECO:0007669"/>
    <property type="project" value="TreeGrafter"/>
</dbReference>